<protein>
    <submittedName>
        <fullName evidence="6">WD repeat and FYVE domain containing 1</fullName>
    </submittedName>
</protein>
<dbReference type="InterPro" id="IPR042234">
    <property type="entry name" value="WDFY1/WDFY2"/>
</dbReference>
<dbReference type="GO" id="GO:0005829">
    <property type="term" value="C:cytosol"/>
    <property type="evidence" value="ECO:0007669"/>
    <property type="project" value="Ensembl"/>
</dbReference>
<keyword evidence="3" id="KW-0677">Repeat</keyword>
<keyword evidence="4" id="KW-0967">Endosome</keyword>
<dbReference type="SMART" id="SM00320">
    <property type="entry name" value="WD40"/>
    <property type="match status" value="6"/>
</dbReference>
<keyword evidence="2 5" id="KW-0853">WD repeat</keyword>
<dbReference type="PANTHER" id="PTHR46189:SF2">
    <property type="entry name" value="WD REPEAT AND FYVE DOMAIN-CONTAINING PROTEIN 1"/>
    <property type="match status" value="1"/>
</dbReference>
<feature type="repeat" description="WD" evidence="5">
    <location>
        <begin position="20"/>
        <end position="51"/>
    </location>
</feature>
<sequence length="451" mass="49400">MAAEIHSRPQSSRPVLLSKIEGHQDAVTAALLIPKEDGVITASEDRTIRVWLKRDSGQYWPSIYHTMASPCSAMAYHHDSRRIFVGQDNGAVMEFHVSEDFNKMNFIKTYPAHQNRVSAIIFSVAAEWVISTGHDKCVSWMCTRSGNMLGRHFFTSWASCLQYDYDTQYAFVGDYSGQITLLKLEQNSCSVITTLKGHEGSIACLWWDPIQRLLFSGASDNSIIMWDIGGRKGRTLLLQGHHDRVQSLCYLQLTRQLVSCSSDGGIAVWNMDVSREEVRERARRGWCGGAPPTTWLLGFPPCRLSVPTSTAPLCALVLVGCRLTGSRVSLGTAPLPVRGLPRRPALPADCTKAVFSLETVPGAAGREVGPTASLSADAGRGMQQGAFRLPGKYVTVLCFYFLPGGVHVVFFSADLSSDWFARLTSCGASFTGVSSFLCSLFGEVESSGDTF</sequence>
<keyword evidence="7" id="KW-1185">Reference proteome</keyword>
<proteinExistence type="predicted"/>
<evidence type="ECO:0000256" key="5">
    <source>
        <dbReference type="PROSITE-ProRule" id="PRU00221"/>
    </source>
</evidence>
<dbReference type="GO" id="GO:0005769">
    <property type="term" value="C:early endosome"/>
    <property type="evidence" value="ECO:0007669"/>
    <property type="project" value="Ensembl"/>
</dbReference>
<dbReference type="Pfam" id="PF00400">
    <property type="entry name" value="WD40"/>
    <property type="match status" value="4"/>
</dbReference>
<evidence type="ECO:0000256" key="2">
    <source>
        <dbReference type="ARBA" id="ARBA00022574"/>
    </source>
</evidence>
<reference evidence="6" key="3">
    <citation type="submission" date="2025-09" db="UniProtKB">
        <authorList>
            <consortium name="Ensembl"/>
        </authorList>
    </citation>
    <scope>IDENTIFICATION</scope>
</reference>
<dbReference type="Proteomes" id="UP000694399">
    <property type="component" value="Chromosome C2"/>
</dbReference>
<dbReference type="GO" id="GO:0005545">
    <property type="term" value="F:1-phosphatidylinositol binding"/>
    <property type="evidence" value="ECO:0007669"/>
    <property type="project" value="Ensembl"/>
</dbReference>
<dbReference type="GO" id="GO:0005730">
    <property type="term" value="C:nucleolus"/>
    <property type="evidence" value="ECO:0007669"/>
    <property type="project" value="Ensembl"/>
</dbReference>
<dbReference type="GO" id="GO:0005794">
    <property type="term" value="C:Golgi apparatus"/>
    <property type="evidence" value="ECO:0007669"/>
    <property type="project" value="Ensembl"/>
</dbReference>
<feature type="repeat" description="WD" evidence="5">
    <location>
        <begin position="238"/>
        <end position="279"/>
    </location>
</feature>
<dbReference type="GO" id="GO:0034141">
    <property type="term" value="P:positive regulation of toll-like receptor 3 signaling pathway"/>
    <property type="evidence" value="ECO:0007669"/>
    <property type="project" value="Ensembl"/>
</dbReference>
<accession>A0A8C8Y515</accession>
<dbReference type="GO" id="GO:0034145">
    <property type="term" value="P:positive regulation of toll-like receptor 4 signaling pathway"/>
    <property type="evidence" value="ECO:0007669"/>
    <property type="project" value="Ensembl"/>
</dbReference>
<dbReference type="PROSITE" id="PS00678">
    <property type="entry name" value="WD_REPEATS_1"/>
    <property type="match status" value="2"/>
</dbReference>
<dbReference type="AlphaFoldDB" id="A0A8C8Y515"/>
<dbReference type="Gene3D" id="2.130.10.10">
    <property type="entry name" value="YVTN repeat-like/Quinoprotein amine dehydrogenase"/>
    <property type="match status" value="2"/>
</dbReference>
<dbReference type="GO" id="GO:0030054">
    <property type="term" value="C:cell junction"/>
    <property type="evidence" value="ECO:0007669"/>
    <property type="project" value="Ensembl"/>
</dbReference>
<evidence type="ECO:0000313" key="7">
    <source>
        <dbReference type="Proteomes" id="UP000694399"/>
    </source>
</evidence>
<dbReference type="PROSITE" id="PS50082">
    <property type="entry name" value="WD_REPEATS_2"/>
    <property type="match status" value="3"/>
</dbReference>
<dbReference type="InterPro" id="IPR020472">
    <property type="entry name" value="WD40_PAC1"/>
</dbReference>
<dbReference type="PRINTS" id="PR00320">
    <property type="entry name" value="GPROTEINBRPT"/>
</dbReference>
<dbReference type="InterPro" id="IPR036322">
    <property type="entry name" value="WD40_repeat_dom_sf"/>
</dbReference>
<comment type="subcellular location">
    <subcellularLocation>
        <location evidence="1">Endosome</location>
    </subcellularLocation>
</comment>
<dbReference type="PROSITE" id="PS50294">
    <property type="entry name" value="WD_REPEATS_REGION"/>
    <property type="match status" value="3"/>
</dbReference>
<evidence type="ECO:0000256" key="1">
    <source>
        <dbReference type="ARBA" id="ARBA00004177"/>
    </source>
</evidence>
<evidence type="ECO:0000313" key="6">
    <source>
        <dbReference type="Ensembl" id="ENSPLOP00000029609.1"/>
    </source>
</evidence>
<dbReference type="InterPro" id="IPR019775">
    <property type="entry name" value="WD40_repeat_CS"/>
</dbReference>
<gene>
    <name evidence="6" type="primary">WDFY1</name>
</gene>
<evidence type="ECO:0000256" key="4">
    <source>
        <dbReference type="ARBA" id="ARBA00022753"/>
    </source>
</evidence>
<dbReference type="FunFam" id="2.130.10.10:FF:000433">
    <property type="entry name" value="WD repeat and FYVE domain-containing protein 1"/>
    <property type="match status" value="1"/>
</dbReference>
<dbReference type="InterPro" id="IPR015943">
    <property type="entry name" value="WD40/YVTN_repeat-like_dom_sf"/>
</dbReference>
<dbReference type="FunFam" id="2.130.10.10:FF:000285">
    <property type="entry name" value="WD repeat and FYVE domain-containing protein 1"/>
    <property type="match status" value="1"/>
</dbReference>
<evidence type="ECO:0000256" key="3">
    <source>
        <dbReference type="ARBA" id="ARBA00022737"/>
    </source>
</evidence>
<dbReference type="SUPFAM" id="SSF50978">
    <property type="entry name" value="WD40 repeat-like"/>
    <property type="match status" value="1"/>
</dbReference>
<feature type="repeat" description="WD" evidence="5">
    <location>
        <begin position="195"/>
        <end position="228"/>
    </location>
</feature>
<reference evidence="6" key="1">
    <citation type="journal article" date="2019" name="bioRxiv">
        <title>Long live the king: chromosome-level assembly of the lion (Panthera leo) using linked-read, Hi-C, and long read data.</title>
        <authorList>
            <person name="Armstrong E.E."/>
            <person name="Taylor R.W."/>
            <person name="Miller D.E."/>
            <person name="Kaelin C."/>
            <person name="Barsh G."/>
            <person name="Hadly E.A."/>
            <person name="Petrov D."/>
        </authorList>
    </citation>
    <scope>NUCLEOTIDE SEQUENCE [LARGE SCALE GENOMIC DNA]</scope>
</reference>
<name>A0A8C8Y515_PANLE</name>
<dbReference type="Ensembl" id="ENSPLOT00000032691.1">
    <property type="protein sequence ID" value="ENSPLOP00000029609.1"/>
    <property type="gene ID" value="ENSPLOG00000021656.1"/>
</dbReference>
<reference evidence="6" key="2">
    <citation type="submission" date="2025-08" db="UniProtKB">
        <authorList>
            <consortium name="Ensembl"/>
        </authorList>
    </citation>
    <scope>IDENTIFICATION</scope>
</reference>
<dbReference type="GeneTree" id="ENSGT00940000157731"/>
<organism evidence="6 7">
    <name type="scientific">Panthera leo</name>
    <name type="common">Lion</name>
    <dbReference type="NCBI Taxonomy" id="9689"/>
    <lineage>
        <taxon>Eukaryota</taxon>
        <taxon>Metazoa</taxon>
        <taxon>Chordata</taxon>
        <taxon>Craniata</taxon>
        <taxon>Vertebrata</taxon>
        <taxon>Euteleostomi</taxon>
        <taxon>Mammalia</taxon>
        <taxon>Eutheria</taxon>
        <taxon>Laurasiatheria</taxon>
        <taxon>Carnivora</taxon>
        <taxon>Feliformia</taxon>
        <taxon>Felidae</taxon>
        <taxon>Pantherinae</taxon>
        <taxon>Panthera</taxon>
    </lineage>
</organism>
<dbReference type="InterPro" id="IPR001680">
    <property type="entry name" value="WD40_rpt"/>
</dbReference>
<dbReference type="PANTHER" id="PTHR46189">
    <property type="entry name" value="LD41958P"/>
    <property type="match status" value="1"/>
</dbReference>